<name>A0A7K3WAU3_9ACTN</name>
<dbReference type="AlphaFoldDB" id="A0A7K3WAU3"/>
<sequence length="72" mass="8067">MRENRLPRIPDSAGCSTSRLQQLKLIAASRVSAARTTSRQQVTDIVRVTVDDEVDTRTFRAIVDDVAPDKLR</sequence>
<dbReference type="EMBL" id="JAAGWK010000009">
    <property type="protein sequence ID" value="NEL53572.1"/>
    <property type="molecule type" value="Genomic_DNA"/>
</dbReference>
<comment type="caution">
    <text evidence="1">The sequence shown here is derived from an EMBL/GenBank/DDBJ whole genome shotgun (WGS) entry which is preliminary data.</text>
</comment>
<evidence type="ECO:0000313" key="1">
    <source>
        <dbReference type="EMBL" id="NEL53572.1"/>
    </source>
</evidence>
<organism evidence="1 2">
    <name type="scientific">Goekera deserti</name>
    <dbReference type="NCBI Taxonomy" id="2497753"/>
    <lineage>
        <taxon>Bacteria</taxon>
        <taxon>Bacillati</taxon>
        <taxon>Actinomycetota</taxon>
        <taxon>Actinomycetes</taxon>
        <taxon>Geodermatophilales</taxon>
        <taxon>Geodermatophilaceae</taxon>
        <taxon>Goekera</taxon>
    </lineage>
</organism>
<protein>
    <submittedName>
        <fullName evidence="1">Uncharacterized protein</fullName>
    </submittedName>
</protein>
<evidence type="ECO:0000313" key="2">
    <source>
        <dbReference type="Proteomes" id="UP000470470"/>
    </source>
</evidence>
<reference evidence="1 2" key="1">
    <citation type="submission" date="2020-02" db="EMBL/GenBank/DDBJ databases">
        <title>The whole genome sequence of CPCC 205119.</title>
        <authorList>
            <person name="Jiang Z."/>
        </authorList>
    </citation>
    <scope>NUCLEOTIDE SEQUENCE [LARGE SCALE GENOMIC DNA]</scope>
    <source>
        <strain evidence="1 2">CPCC 205119</strain>
    </source>
</reference>
<accession>A0A7K3WAU3</accession>
<dbReference type="RefSeq" id="WP_152728563.1">
    <property type="nucleotide sequence ID" value="NZ_JAABOZ010000002.1"/>
</dbReference>
<proteinExistence type="predicted"/>
<gene>
    <name evidence="1" type="ORF">G1H19_06060</name>
</gene>
<keyword evidence="2" id="KW-1185">Reference proteome</keyword>
<dbReference type="Proteomes" id="UP000470470">
    <property type="component" value="Unassembled WGS sequence"/>
</dbReference>